<evidence type="ECO:0000313" key="2">
    <source>
        <dbReference type="Proteomes" id="UP000030416"/>
    </source>
</evidence>
<name>A0A0A3HTM1_9BACL</name>
<dbReference type="RefSeq" id="WP_036190238.1">
    <property type="nucleotide sequence ID" value="NZ_AVDA01000041.1"/>
</dbReference>
<accession>A0A0A3HTM1</accession>
<organism evidence="1 2">
    <name type="scientific">Ureibacillus manganicus DSM 26584</name>
    <dbReference type="NCBI Taxonomy" id="1384049"/>
    <lineage>
        <taxon>Bacteria</taxon>
        <taxon>Bacillati</taxon>
        <taxon>Bacillota</taxon>
        <taxon>Bacilli</taxon>
        <taxon>Bacillales</taxon>
        <taxon>Caryophanaceae</taxon>
        <taxon>Ureibacillus</taxon>
    </lineage>
</organism>
<dbReference type="EMBL" id="JPVN01000041">
    <property type="protein sequence ID" value="KGR73638.1"/>
    <property type="molecule type" value="Genomic_DNA"/>
</dbReference>
<sequence length="183" mass="21360">MRKWIILIIILILGGIIYSNWLSNKESEALKYILNTSLDIDSITVKDGKTKEELLSFSNSDPAFSELANFYSRYYVLEGENKNILTGEPIAEIEYYVEKELKYTVSIYQLKERLIVKPPVTSLDVYQYAPVEKNSPFVFSIKEYNMLFGVNEGMKELMYLLSSRINLEQNNIVYNLLRKSNYF</sequence>
<proteinExistence type="predicted"/>
<dbReference type="AlphaFoldDB" id="A0A0A3HTM1"/>
<keyword evidence="2" id="KW-1185">Reference proteome</keyword>
<dbReference type="Proteomes" id="UP000030416">
    <property type="component" value="Unassembled WGS sequence"/>
</dbReference>
<comment type="caution">
    <text evidence="1">The sequence shown here is derived from an EMBL/GenBank/DDBJ whole genome shotgun (WGS) entry which is preliminary data.</text>
</comment>
<evidence type="ECO:0000313" key="1">
    <source>
        <dbReference type="EMBL" id="KGR73638.1"/>
    </source>
</evidence>
<dbReference type="eggNOG" id="ENOG502ZQUW">
    <property type="taxonomic scope" value="Bacteria"/>
</dbReference>
<gene>
    <name evidence="1" type="ORF">CD29_19265</name>
</gene>
<reference evidence="1 2" key="1">
    <citation type="submission" date="2014-02" db="EMBL/GenBank/DDBJ databases">
        <title>Draft genome sequence of Lysinibacillus manganicus DSM 26584T.</title>
        <authorList>
            <person name="Zhang F."/>
            <person name="Wang G."/>
            <person name="Zhang L."/>
        </authorList>
    </citation>
    <scope>NUCLEOTIDE SEQUENCE [LARGE SCALE GENOMIC DNA]</scope>
    <source>
        <strain evidence="1 2">DSM 26584</strain>
    </source>
</reference>
<protein>
    <submittedName>
        <fullName evidence="1">Uncharacterized protein</fullName>
    </submittedName>
</protein>
<dbReference type="OrthoDB" id="2990455at2"/>